<feature type="region of interest" description="Disordered" evidence="1">
    <location>
        <begin position="252"/>
        <end position="275"/>
    </location>
</feature>
<feature type="compositionally biased region" description="Basic residues" evidence="1">
    <location>
        <begin position="47"/>
        <end position="56"/>
    </location>
</feature>
<organism evidence="2 3">
    <name type="scientific">Lophium mytilinum</name>
    <dbReference type="NCBI Taxonomy" id="390894"/>
    <lineage>
        <taxon>Eukaryota</taxon>
        <taxon>Fungi</taxon>
        <taxon>Dikarya</taxon>
        <taxon>Ascomycota</taxon>
        <taxon>Pezizomycotina</taxon>
        <taxon>Dothideomycetes</taxon>
        <taxon>Pleosporomycetidae</taxon>
        <taxon>Mytilinidiales</taxon>
        <taxon>Mytilinidiaceae</taxon>
        <taxon>Lophium</taxon>
    </lineage>
</organism>
<dbReference type="AlphaFoldDB" id="A0A6A6R541"/>
<evidence type="ECO:0000256" key="1">
    <source>
        <dbReference type="SAM" id="MobiDB-lite"/>
    </source>
</evidence>
<feature type="compositionally biased region" description="Basic and acidic residues" evidence="1">
    <location>
        <begin position="28"/>
        <end position="42"/>
    </location>
</feature>
<reference evidence="2" key="1">
    <citation type="journal article" date="2020" name="Stud. Mycol.">
        <title>101 Dothideomycetes genomes: a test case for predicting lifestyles and emergence of pathogens.</title>
        <authorList>
            <person name="Haridas S."/>
            <person name="Albert R."/>
            <person name="Binder M."/>
            <person name="Bloem J."/>
            <person name="Labutti K."/>
            <person name="Salamov A."/>
            <person name="Andreopoulos B."/>
            <person name="Baker S."/>
            <person name="Barry K."/>
            <person name="Bills G."/>
            <person name="Bluhm B."/>
            <person name="Cannon C."/>
            <person name="Castanera R."/>
            <person name="Culley D."/>
            <person name="Daum C."/>
            <person name="Ezra D."/>
            <person name="Gonzalez J."/>
            <person name="Henrissat B."/>
            <person name="Kuo A."/>
            <person name="Liang C."/>
            <person name="Lipzen A."/>
            <person name="Lutzoni F."/>
            <person name="Magnuson J."/>
            <person name="Mondo S."/>
            <person name="Nolan M."/>
            <person name="Ohm R."/>
            <person name="Pangilinan J."/>
            <person name="Park H.-J."/>
            <person name="Ramirez L."/>
            <person name="Alfaro M."/>
            <person name="Sun H."/>
            <person name="Tritt A."/>
            <person name="Yoshinaga Y."/>
            <person name="Zwiers L.-H."/>
            <person name="Turgeon B."/>
            <person name="Goodwin S."/>
            <person name="Spatafora J."/>
            <person name="Crous P."/>
            <person name="Grigoriev I."/>
        </authorList>
    </citation>
    <scope>NUCLEOTIDE SEQUENCE</scope>
    <source>
        <strain evidence="2">CBS 269.34</strain>
    </source>
</reference>
<dbReference type="OrthoDB" id="8033832at2759"/>
<evidence type="ECO:0000313" key="2">
    <source>
        <dbReference type="EMBL" id="KAF2499596.1"/>
    </source>
</evidence>
<dbReference type="Gene3D" id="3.30.70.330">
    <property type="match status" value="1"/>
</dbReference>
<sequence length="427" mass="46063">MQVHAVPDAERVHDSLGRQLPWGFEYADSDHNQRRIPEEKGPFGKSTRGRLGKSRTKTATPARTVDQAKLENLRAIDDIFNAFKNEPKNKESQTSPRKPGGGLVASQSAPNLDIGGAIAAGSAQQTVSTEPTPVILYGYGSDLQWAAIDHYEKVSNGFIYEEYDRTPMQQRYNLSLSLHRSAAQRSLAKEALRDTNKFVGGYHWIKVTFDSPESAERACHYSPHVIHGYQVHAERYRGTGPNADVAFPATSGLLSSQTSSPNPSSTTLLAASQSQTSETASSATATASIPASTVQNTASRSVAGARAGLVLGNRNQAAEPAGAVASGTQREPARQPTLRIKSAKLGKMLPADQAVLPAAPLWQQTMRSVPVLGWVFGSGHEIIGNQVPRKADGGFDSDGASVYWKFWYMIDSCFGTDFCGVRGDEDD</sequence>
<dbReference type="EMBL" id="MU004184">
    <property type="protein sequence ID" value="KAF2499596.1"/>
    <property type="molecule type" value="Genomic_DNA"/>
</dbReference>
<feature type="region of interest" description="Disordered" evidence="1">
    <location>
        <begin position="83"/>
        <end position="108"/>
    </location>
</feature>
<gene>
    <name evidence="2" type="ORF">BU16DRAFT_454060</name>
</gene>
<evidence type="ECO:0000313" key="3">
    <source>
        <dbReference type="Proteomes" id="UP000799750"/>
    </source>
</evidence>
<keyword evidence="3" id="KW-1185">Reference proteome</keyword>
<feature type="compositionally biased region" description="Low complexity" evidence="1">
    <location>
        <begin position="253"/>
        <end position="275"/>
    </location>
</feature>
<protein>
    <submittedName>
        <fullName evidence="2">Uncharacterized protein</fullName>
    </submittedName>
</protein>
<feature type="region of interest" description="Disordered" evidence="1">
    <location>
        <begin position="28"/>
        <end position="62"/>
    </location>
</feature>
<name>A0A6A6R541_9PEZI</name>
<accession>A0A6A6R541</accession>
<dbReference type="Proteomes" id="UP000799750">
    <property type="component" value="Unassembled WGS sequence"/>
</dbReference>
<dbReference type="InterPro" id="IPR012677">
    <property type="entry name" value="Nucleotide-bd_a/b_plait_sf"/>
</dbReference>
<proteinExistence type="predicted"/>